<evidence type="ECO:0000313" key="14">
    <source>
        <dbReference type="Proteomes" id="UP001230268"/>
    </source>
</evidence>
<feature type="region of interest" description="Disordered" evidence="11">
    <location>
        <begin position="317"/>
        <end position="385"/>
    </location>
</feature>
<dbReference type="Gene3D" id="3.30.200.20">
    <property type="entry name" value="Phosphorylase Kinase, domain 1"/>
    <property type="match status" value="1"/>
</dbReference>
<evidence type="ECO:0000256" key="8">
    <source>
        <dbReference type="ARBA" id="ARBA00023306"/>
    </source>
</evidence>
<dbReference type="SMART" id="SM00220">
    <property type="entry name" value="S_TKc"/>
    <property type="match status" value="1"/>
</dbReference>
<dbReference type="PROSITE" id="PS00108">
    <property type="entry name" value="PROTEIN_KINASE_ST"/>
    <property type="match status" value="1"/>
</dbReference>
<dbReference type="GO" id="GO:0005524">
    <property type="term" value="F:ATP binding"/>
    <property type="evidence" value="ECO:0007669"/>
    <property type="project" value="UniProtKB-KW"/>
</dbReference>
<comment type="catalytic activity">
    <reaction evidence="9">
        <text>L-threonyl-[protein] + ATP = O-phospho-L-threonyl-[protein] + ADP + H(+)</text>
        <dbReference type="Rhea" id="RHEA:46608"/>
        <dbReference type="Rhea" id="RHEA-COMP:11060"/>
        <dbReference type="Rhea" id="RHEA-COMP:11605"/>
        <dbReference type="ChEBI" id="CHEBI:15378"/>
        <dbReference type="ChEBI" id="CHEBI:30013"/>
        <dbReference type="ChEBI" id="CHEBI:30616"/>
        <dbReference type="ChEBI" id="CHEBI:61977"/>
        <dbReference type="ChEBI" id="CHEBI:456216"/>
        <dbReference type="EC" id="2.7.11.1"/>
    </reaction>
</comment>
<evidence type="ECO:0000313" key="13">
    <source>
        <dbReference type="EMBL" id="KAK1443904.1"/>
    </source>
</evidence>
<dbReference type="GO" id="GO:0051301">
    <property type="term" value="P:cell division"/>
    <property type="evidence" value="ECO:0007669"/>
    <property type="project" value="UniProtKB-KW"/>
</dbReference>
<dbReference type="SUPFAM" id="SSF56112">
    <property type="entry name" value="Protein kinase-like (PK-like)"/>
    <property type="match status" value="1"/>
</dbReference>
<feature type="region of interest" description="Disordered" evidence="11">
    <location>
        <begin position="443"/>
        <end position="473"/>
    </location>
</feature>
<name>A0AAD8PEQ0_BABGI</name>
<evidence type="ECO:0000256" key="7">
    <source>
        <dbReference type="ARBA" id="ARBA00022840"/>
    </source>
</evidence>
<feature type="compositionally biased region" description="Polar residues" evidence="11">
    <location>
        <begin position="542"/>
        <end position="556"/>
    </location>
</feature>
<evidence type="ECO:0000256" key="6">
    <source>
        <dbReference type="ARBA" id="ARBA00022777"/>
    </source>
</evidence>
<dbReference type="InterPro" id="IPR000719">
    <property type="entry name" value="Prot_kinase_dom"/>
</dbReference>
<dbReference type="InterPro" id="IPR011009">
    <property type="entry name" value="Kinase-like_dom_sf"/>
</dbReference>
<dbReference type="InterPro" id="IPR050660">
    <property type="entry name" value="NEK_Ser/Thr_kinase"/>
</dbReference>
<keyword evidence="6 13" id="KW-0418">Kinase</keyword>
<keyword evidence="3" id="KW-0132">Cell division</keyword>
<gene>
    <name evidence="13" type="ORF">BgAZ_207800</name>
</gene>
<feature type="compositionally biased region" description="Polar residues" evidence="11">
    <location>
        <begin position="337"/>
        <end position="353"/>
    </location>
</feature>
<protein>
    <recommendedName>
        <fullName evidence="1">non-specific serine/threonine protein kinase</fullName>
        <ecNumber evidence="1">2.7.11.1</ecNumber>
    </recommendedName>
</protein>
<evidence type="ECO:0000256" key="4">
    <source>
        <dbReference type="ARBA" id="ARBA00022679"/>
    </source>
</evidence>
<keyword evidence="7" id="KW-0067">ATP-binding</keyword>
<keyword evidence="4" id="KW-0808">Transferase</keyword>
<dbReference type="Pfam" id="PF00069">
    <property type="entry name" value="Pkinase"/>
    <property type="match status" value="1"/>
</dbReference>
<sequence length="570" mass="64797">MASDEERLSQYKTLRRIGAGRFGEVFQVQHKLTGELFCHKVVAYKGLTEKEKEQLVMEVNVMRDLKHPNIVRYVDRVVDRSKHLLYIVMEYCDSGDLAENMRQFHKHYEKVNEQVIFDIALQLLFALAYCHNSSLGPKRGRILHRDLKPQNIFLHSNNKNANQRSYICKVGDFGLCRSIGMESFAHSCVGTPYYWCPELLLSHNKKYDDKMDMWALGCVLYELSSGKTPFHKATTLAELAQKMKQGVPLPLPGRSRQLNTLLFALLQPDPSRRASAIQCLGLRLWDGPVSDWFWETVTPRDRENIYNNIMRRASVATNSSSPVVRSVGNVEPEHPRTPTTQKSNTTFRTTTNFEDSEDEDRGDCDALKKTPSVGTMATPDSQDTPLSCSNMDIIAYSGRIAKQGRQPFSHDHMPFGTVASRTQTTEDETMDDIIDHVQNTQECMTQRPRSESYGEDHPRMKARSERTPSDRFQTPTHVLRDDKALADENVQTVYAHEDDCDNGSSSRTNSTSLGIRTGRRYLPIFRDETPSVKRVPSKVPHTVSNDTGGSTKTAGASSRMRYIKEKPFSK</sequence>
<dbReference type="PROSITE" id="PS50011">
    <property type="entry name" value="PROTEIN_KINASE_DOM"/>
    <property type="match status" value="1"/>
</dbReference>
<proteinExistence type="predicted"/>
<reference evidence="13" key="1">
    <citation type="submission" date="2023-08" db="EMBL/GenBank/DDBJ databases">
        <title>Draft sequence of the Babesia gibsoni genome.</title>
        <authorList>
            <person name="Yamagishi J.Y."/>
            <person name="Xuan X.X."/>
        </authorList>
    </citation>
    <scope>NUCLEOTIDE SEQUENCE</scope>
    <source>
        <strain evidence="13">Azabu</strain>
    </source>
</reference>
<dbReference type="Proteomes" id="UP001230268">
    <property type="component" value="Unassembled WGS sequence"/>
</dbReference>
<feature type="domain" description="Protein kinase" evidence="12">
    <location>
        <begin position="11"/>
        <end position="293"/>
    </location>
</feature>
<feature type="region of interest" description="Disordered" evidence="11">
    <location>
        <begin position="528"/>
        <end position="570"/>
    </location>
</feature>
<feature type="compositionally biased region" description="Polar residues" evidence="11">
    <location>
        <begin position="372"/>
        <end position="385"/>
    </location>
</feature>
<evidence type="ECO:0000256" key="9">
    <source>
        <dbReference type="ARBA" id="ARBA00047899"/>
    </source>
</evidence>
<evidence type="ECO:0000256" key="3">
    <source>
        <dbReference type="ARBA" id="ARBA00022618"/>
    </source>
</evidence>
<evidence type="ECO:0000256" key="1">
    <source>
        <dbReference type="ARBA" id="ARBA00012513"/>
    </source>
</evidence>
<evidence type="ECO:0000256" key="2">
    <source>
        <dbReference type="ARBA" id="ARBA00022527"/>
    </source>
</evidence>
<evidence type="ECO:0000256" key="10">
    <source>
        <dbReference type="ARBA" id="ARBA00048679"/>
    </source>
</evidence>
<feature type="compositionally biased region" description="Basic and acidic residues" evidence="11">
    <location>
        <begin position="448"/>
        <end position="469"/>
    </location>
</feature>
<dbReference type="EMBL" id="JAVEPI010000002">
    <property type="protein sequence ID" value="KAK1443904.1"/>
    <property type="molecule type" value="Genomic_DNA"/>
</dbReference>
<dbReference type="FunFam" id="3.30.200.20:FF:000151">
    <property type="entry name" value="G2-specific protein kinase nimA"/>
    <property type="match status" value="1"/>
</dbReference>
<keyword evidence="5" id="KW-0547">Nucleotide-binding</keyword>
<dbReference type="GO" id="GO:0005634">
    <property type="term" value="C:nucleus"/>
    <property type="evidence" value="ECO:0007669"/>
    <property type="project" value="TreeGrafter"/>
</dbReference>
<organism evidence="13 14">
    <name type="scientific">Babesia gibsoni</name>
    <dbReference type="NCBI Taxonomy" id="33632"/>
    <lineage>
        <taxon>Eukaryota</taxon>
        <taxon>Sar</taxon>
        <taxon>Alveolata</taxon>
        <taxon>Apicomplexa</taxon>
        <taxon>Aconoidasida</taxon>
        <taxon>Piroplasmida</taxon>
        <taxon>Babesiidae</taxon>
        <taxon>Babesia</taxon>
    </lineage>
</organism>
<dbReference type="GO" id="GO:0000278">
    <property type="term" value="P:mitotic cell cycle"/>
    <property type="evidence" value="ECO:0007669"/>
    <property type="project" value="UniProtKB-ARBA"/>
</dbReference>
<dbReference type="InterPro" id="IPR008271">
    <property type="entry name" value="Ser/Thr_kinase_AS"/>
</dbReference>
<dbReference type="EC" id="2.7.11.1" evidence="1"/>
<dbReference type="AlphaFoldDB" id="A0AAD8PEQ0"/>
<comment type="catalytic activity">
    <reaction evidence="10">
        <text>L-seryl-[protein] + ATP = O-phospho-L-seryl-[protein] + ADP + H(+)</text>
        <dbReference type="Rhea" id="RHEA:17989"/>
        <dbReference type="Rhea" id="RHEA-COMP:9863"/>
        <dbReference type="Rhea" id="RHEA-COMP:11604"/>
        <dbReference type="ChEBI" id="CHEBI:15378"/>
        <dbReference type="ChEBI" id="CHEBI:29999"/>
        <dbReference type="ChEBI" id="CHEBI:30616"/>
        <dbReference type="ChEBI" id="CHEBI:83421"/>
        <dbReference type="ChEBI" id="CHEBI:456216"/>
        <dbReference type="EC" id="2.7.11.1"/>
    </reaction>
</comment>
<keyword evidence="2" id="KW-0723">Serine/threonine-protein kinase</keyword>
<evidence type="ECO:0000256" key="11">
    <source>
        <dbReference type="SAM" id="MobiDB-lite"/>
    </source>
</evidence>
<dbReference type="Gene3D" id="1.10.510.10">
    <property type="entry name" value="Transferase(Phosphotransferase) domain 1"/>
    <property type="match status" value="1"/>
</dbReference>
<dbReference type="GO" id="GO:0004674">
    <property type="term" value="F:protein serine/threonine kinase activity"/>
    <property type="evidence" value="ECO:0007669"/>
    <property type="project" value="UniProtKB-KW"/>
</dbReference>
<keyword evidence="8" id="KW-0131">Cell cycle</keyword>
<keyword evidence="14" id="KW-1185">Reference proteome</keyword>
<comment type="caution">
    <text evidence="13">The sequence shown here is derived from an EMBL/GenBank/DDBJ whole genome shotgun (WGS) entry which is preliminary data.</text>
</comment>
<dbReference type="GO" id="GO:0007059">
    <property type="term" value="P:chromosome segregation"/>
    <property type="evidence" value="ECO:0007669"/>
    <property type="project" value="UniProtKB-ARBA"/>
</dbReference>
<accession>A0AAD8PEQ0</accession>
<dbReference type="PANTHER" id="PTHR43671">
    <property type="entry name" value="SERINE/THREONINE-PROTEIN KINASE NEK"/>
    <property type="match status" value="1"/>
</dbReference>
<dbReference type="PANTHER" id="PTHR43671:SF98">
    <property type="entry name" value="SERINE_THREONINE-PROTEIN KINASE NEK11"/>
    <property type="match status" value="1"/>
</dbReference>
<evidence type="ECO:0000259" key="12">
    <source>
        <dbReference type="PROSITE" id="PS50011"/>
    </source>
</evidence>
<evidence type="ECO:0000256" key="5">
    <source>
        <dbReference type="ARBA" id="ARBA00022741"/>
    </source>
</evidence>